<evidence type="ECO:0000313" key="4">
    <source>
        <dbReference type="Proteomes" id="UP000677305"/>
    </source>
</evidence>
<dbReference type="EMBL" id="CP058561">
    <property type="protein sequence ID" value="QUH31728.1"/>
    <property type="molecule type" value="Genomic_DNA"/>
</dbReference>
<dbReference type="AlphaFoldDB" id="A0A8J8MF43"/>
<dbReference type="InterPro" id="IPR006674">
    <property type="entry name" value="HD_domain"/>
</dbReference>
<dbReference type="InterPro" id="IPR006675">
    <property type="entry name" value="HDIG_dom"/>
</dbReference>
<dbReference type="InterPro" id="IPR003607">
    <property type="entry name" value="HD/PDEase_dom"/>
</dbReference>
<dbReference type="InterPro" id="IPR052722">
    <property type="entry name" value="PgpH_phosphodiesterase"/>
</dbReference>
<dbReference type="Pfam" id="PF01966">
    <property type="entry name" value="HD"/>
    <property type="match status" value="1"/>
</dbReference>
<dbReference type="KEGG" id="vgu:HYG85_23470"/>
<dbReference type="NCBIfam" id="TIGR00277">
    <property type="entry name" value="HDIG"/>
    <property type="match status" value="1"/>
</dbReference>
<feature type="transmembrane region" description="Helical" evidence="1">
    <location>
        <begin position="97"/>
        <end position="114"/>
    </location>
</feature>
<reference evidence="3 4" key="1">
    <citation type="submission" date="2020-07" db="EMBL/GenBank/DDBJ databases">
        <title>Vallitalea guaymasensis genome.</title>
        <authorList>
            <person name="Postec A."/>
        </authorList>
    </citation>
    <scope>NUCLEOTIDE SEQUENCE [LARGE SCALE GENOMIC DNA]</scope>
    <source>
        <strain evidence="3 4">Ra1766G1</strain>
    </source>
</reference>
<keyword evidence="1" id="KW-1133">Transmembrane helix</keyword>
<keyword evidence="1" id="KW-0472">Membrane</keyword>
<feature type="domain" description="HD" evidence="2">
    <location>
        <begin position="250"/>
        <end position="393"/>
    </location>
</feature>
<feature type="transmembrane region" description="Helical" evidence="1">
    <location>
        <begin position="39"/>
        <end position="62"/>
    </location>
</feature>
<dbReference type="PROSITE" id="PS51831">
    <property type="entry name" value="HD"/>
    <property type="match status" value="1"/>
</dbReference>
<sequence>MKTKENHRSKISLLITFLAIFAVLATIVSTVIALGSSDFFIKLSVGCFVILLFAMLYVYIYFFNKDLFKHKNRILLYTCIYIILMIVVVSMNRLPYLLIPIPIAGMLIAIMIDNRLGIMTNILLTIVGLLVSGNGIEFFLFYTISGTLSCLVITQAKKRNKIVFVSGYLCIVNIILVVLINLYQNGSFSDFNVTDLFYGVLNSIFSVIITIGSLPLWETLFDVSTPLKLLELTNSDQKLIQRLLLEAPGTYHHSQMVSNLAETAANDIGADALLARTGALYHDIGKLKNPMYFTENQDGVNPHDELDPAASAEIIINHVEYGVKLAIENHLPKTVRSIIKQHQGDTLVKYFYFKAKDNSDGFDVDENDFKYSGPKPQTNEAAIIMLADCTEAYIRSLPENKRNLSNIEKCIEEIINNKFAEGQLNECNLKIKELPIIGNSFMKVYNGLYHERVKYPDNKVGGNEVVDNNK</sequence>
<feature type="transmembrane region" description="Helical" evidence="1">
    <location>
        <begin position="121"/>
        <end position="142"/>
    </location>
</feature>
<name>A0A8J8MF43_9FIRM</name>
<dbReference type="PANTHER" id="PTHR36442:SF1">
    <property type="entry name" value="CYCLIC-DI-AMP PHOSPHODIESTERASE PGPH"/>
    <property type="match status" value="1"/>
</dbReference>
<feature type="transmembrane region" description="Helical" evidence="1">
    <location>
        <begin position="74"/>
        <end position="91"/>
    </location>
</feature>
<evidence type="ECO:0000256" key="1">
    <source>
        <dbReference type="SAM" id="Phobius"/>
    </source>
</evidence>
<dbReference type="InterPro" id="IPR011621">
    <property type="entry name" value="Metal-dep_PHydrolase_7TM_intra"/>
</dbReference>
<evidence type="ECO:0000313" key="3">
    <source>
        <dbReference type="EMBL" id="QUH31728.1"/>
    </source>
</evidence>
<evidence type="ECO:0000259" key="2">
    <source>
        <dbReference type="PROSITE" id="PS51831"/>
    </source>
</evidence>
<dbReference type="SUPFAM" id="SSF109604">
    <property type="entry name" value="HD-domain/PDEase-like"/>
    <property type="match status" value="1"/>
</dbReference>
<dbReference type="RefSeq" id="WP_212691677.1">
    <property type="nucleotide sequence ID" value="NZ_CP058561.1"/>
</dbReference>
<protein>
    <submittedName>
        <fullName evidence="3">HDIG domain-containing protein</fullName>
    </submittedName>
</protein>
<keyword evidence="4" id="KW-1185">Reference proteome</keyword>
<gene>
    <name evidence="3" type="ORF">HYG85_23470</name>
</gene>
<dbReference type="Gene3D" id="1.10.3210.10">
    <property type="entry name" value="Hypothetical protein af1432"/>
    <property type="match status" value="1"/>
</dbReference>
<proteinExistence type="predicted"/>
<feature type="transmembrane region" description="Helical" evidence="1">
    <location>
        <begin position="196"/>
        <end position="217"/>
    </location>
</feature>
<dbReference type="SMART" id="SM00471">
    <property type="entry name" value="HDc"/>
    <property type="match status" value="1"/>
</dbReference>
<keyword evidence="1" id="KW-0812">Transmembrane</keyword>
<feature type="transmembrane region" description="Helical" evidence="1">
    <location>
        <begin position="162"/>
        <end position="184"/>
    </location>
</feature>
<dbReference type="Proteomes" id="UP000677305">
    <property type="component" value="Chromosome"/>
</dbReference>
<organism evidence="3 4">
    <name type="scientific">Vallitalea guaymasensis</name>
    <dbReference type="NCBI Taxonomy" id="1185412"/>
    <lineage>
        <taxon>Bacteria</taxon>
        <taxon>Bacillati</taxon>
        <taxon>Bacillota</taxon>
        <taxon>Clostridia</taxon>
        <taxon>Lachnospirales</taxon>
        <taxon>Vallitaleaceae</taxon>
        <taxon>Vallitalea</taxon>
    </lineage>
</organism>
<accession>A0A8J8MF43</accession>
<feature type="transmembrane region" description="Helical" evidence="1">
    <location>
        <begin position="12"/>
        <end position="33"/>
    </location>
</feature>
<dbReference type="CDD" id="cd00077">
    <property type="entry name" value="HDc"/>
    <property type="match status" value="1"/>
</dbReference>
<dbReference type="PANTHER" id="PTHR36442">
    <property type="entry name" value="CYCLIC-DI-AMP PHOSPHODIESTERASE PGPH"/>
    <property type="match status" value="1"/>
</dbReference>
<dbReference type="Pfam" id="PF07698">
    <property type="entry name" value="7TM-7TMR_HD"/>
    <property type="match status" value="1"/>
</dbReference>